<keyword evidence="4" id="KW-1185">Reference proteome</keyword>
<dbReference type="EMBL" id="NMVO01000018">
    <property type="protein sequence ID" value="OYO08688.1"/>
    <property type="molecule type" value="Genomic_DNA"/>
</dbReference>
<evidence type="ECO:0000313" key="3">
    <source>
        <dbReference type="EMBL" id="OYO08688.1"/>
    </source>
</evidence>
<dbReference type="Pfam" id="PF02771">
    <property type="entry name" value="Acyl-CoA_dh_N"/>
    <property type="match status" value="1"/>
</dbReference>
<feature type="domain" description="Acyl-CoA dehydrogenase/oxidase N-terminal" evidence="2">
    <location>
        <begin position="16"/>
        <end position="93"/>
    </location>
</feature>
<dbReference type="GO" id="GO:0050660">
    <property type="term" value="F:flavin adenine dinucleotide binding"/>
    <property type="evidence" value="ECO:0007669"/>
    <property type="project" value="InterPro"/>
</dbReference>
<dbReference type="Proteomes" id="UP000215896">
    <property type="component" value="Unassembled WGS sequence"/>
</dbReference>
<evidence type="ECO:0000313" key="4">
    <source>
        <dbReference type="Proteomes" id="UP000215896"/>
    </source>
</evidence>
<evidence type="ECO:0000256" key="1">
    <source>
        <dbReference type="SAM" id="Phobius"/>
    </source>
</evidence>
<dbReference type="SUPFAM" id="SSF56645">
    <property type="entry name" value="Acyl-CoA dehydrogenase NM domain-like"/>
    <property type="match status" value="1"/>
</dbReference>
<accession>A0A255FYC2</accession>
<sequence>MSTLVDDARIQRVTKIAAEYAAEVDAAARPPHEAVAALKEERLLSCCLPAELGGEGIGVTELARIARLLGASCSATGMIFAMHHSQALGLVRYAELDAVAEIGRRAADTEALIASATTEIGTGGDVSSSVCAVEADGDRVQVTKNAPVVSYAEIADYIFTTTRRGPQSPAGDQVLVAAPVGDIEMTRTSTWDTIGLRGTASPGYLLAIDTAAGNVFPVDYATISASTMLPGSHTLWSAVWLGIADAAVGKARAKARSAYDPDKPSPVALRFADLLQRQQRFEAILEQGLGQFEQLLRTRSEPTASFSLAMNNIKMEAAVHVADIVMAALAIVGINGYRRNHAASMDRLLRDSFGPQLMISNERIRQNNADLALMTRGTR</sequence>
<dbReference type="AlphaFoldDB" id="A0A255FYC2"/>
<dbReference type="InterPro" id="IPR037069">
    <property type="entry name" value="AcylCoA_DH/ox_N_sf"/>
</dbReference>
<dbReference type="Gene3D" id="2.40.110.10">
    <property type="entry name" value="Butyryl-CoA Dehydrogenase, subunit A, domain 2"/>
    <property type="match status" value="1"/>
</dbReference>
<dbReference type="InterPro" id="IPR036250">
    <property type="entry name" value="AcylCo_DH-like_C"/>
</dbReference>
<dbReference type="GO" id="GO:0003995">
    <property type="term" value="F:acyl-CoA dehydrogenase activity"/>
    <property type="evidence" value="ECO:0007669"/>
    <property type="project" value="TreeGrafter"/>
</dbReference>
<dbReference type="PANTHER" id="PTHR43884">
    <property type="entry name" value="ACYL-COA DEHYDROGENASE"/>
    <property type="match status" value="1"/>
</dbReference>
<comment type="caution">
    <text evidence="3">The sequence shown here is derived from an EMBL/GenBank/DDBJ whole genome shotgun (WGS) entry which is preliminary data.</text>
</comment>
<dbReference type="Gene3D" id="1.20.140.10">
    <property type="entry name" value="Butyryl-CoA Dehydrogenase, subunit A, domain 3"/>
    <property type="match status" value="1"/>
</dbReference>
<name>A0A255FYC2_9ACTN</name>
<dbReference type="PANTHER" id="PTHR43884:SF12">
    <property type="entry name" value="ISOVALERYL-COA DEHYDROGENASE, MITOCHONDRIAL-RELATED"/>
    <property type="match status" value="1"/>
</dbReference>
<gene>
    <name evidence="3" type="ORF">CGZ94_19435</name>
</gene>
<evidence type="ECO:0000259" key="2">
    <source>
        <dbReference type="Pfam" id="PF02771"/>
    </source>
</evidence>
<protein>
    <submittedName>
        <fullName evidence="3">Acyl-CoA dehydrogenase</fullName>
    </submittedName>
</protein>
<dbReference type="InterPro" id="IPR046373">
    <property type="entry name" value="Acyl-CoA_Oxase/DH_mid-dom_sf"/>
</dbReference>
<keyword evidence="1" id="KW-0472">Membrane</keyword>
<dbReference type="Gene3D" id="1.10.540.10">
    <property type="entry name" value="Acyl-CoA dehydrogenase/oxidase, N-terminal domain"/>
    <property type="match status" value="1"/>
</dbReference>
<proteinExistence type="predicted"/>
<keyword evidence="1" id="KW-0812">Transmembrane</keyword>
<keyword evidence="1" id="KW-1133">Transmembrane helix</keyword>
<dbReference type="RefSeq" id="WP_094403871.1">
    <property type="nucleotide sequence ID" value="NZ_NMVL01000028.1"/>
</dbReference>
<feature type="transmembrane region" description="Helical" evidence="1">
    <location>
        <begin position="317"/>
        <end position="337"/>
    </location>
</feature>
<reference evidence="3 4" key="1">
    <citation type="submission" date="2017-07" db="EMBL/GenBank/DDBJ databases">
        <title>Draft whole genome sequences of clinical Proprionibacteriaceae strains.</title>
        <authorList>
            <person name="Bernier A.-M."/>
            <person name="Bernard K."/>
            <person name="Domingo M.-C."/>
        </authorList>
    </citation>
    <scope>NUCLEOTIDE SEQUENCE [LARGE SCALE GENOMIC DNA]</scope>
    <source>
        <strain evidence="3 4">NML 030167</strain>
    </source>
</reference>
<dbReference type="InterPro" id="IPR009100">
    <property type="entry name" value="AcylCoA_DH/oxidase_NM_dom_sf"/>
</dbReference>
<dbReference type="OrthoDB" id="571684at2"/>
<organism evidence="3 4">
    <name type="scientific">Enemella evansiae</name>
    <dbReference type="NCBI Taxonomy" id="2016499"/>
    <lineage>
        <taxon>Bacteria</taxon>
        <taxon>Bacillati</taxon>
        <taxon>Actinomycetota</taxon>
        <taxon>Actinomycetes</taxon>
        <taxon>Propionibacteriales</taxon>
        <taxon>Propionibacteriaceae</taxon>
        <taxon>Enemella</taxon>
    </lineage>
</organism>
<dbReference type="SUPFAM" id="SSF47203">
    <property type="entry name" value="Acyl-CoA dehydrogenase C-terminal domain-like"/>
    <property type="match status" value="1"/>
</dbReference>
<dbReference type="InterPro" id="IPR013786">
    <property type="entry name" value="AcylCoA_DH/ox_N"/>
</dbReference>